<gene>
    <name evidence="3" type="ORF">FGO68_gene5669</name>
</gene>
<proteinExistence type="inferred from homology"/>
<protein>
    <submittedName>
        <fullName evidence="3">Uncharacterized protein</fullName>
    </submittedName>
</protein>
<evidence type="ECO:0000256" key="1">
    <source>
        <dbReference type="ARBA" id="ARBA00008315"/>
    </source>
</evidence>
<accession>A0A8J8ND54</accession>
<organism evidence="3 4">
    <name type="scientific">Halteria grandinella</name>
    <dbReference type="NCBI Taxonomy" id="5974"/>
    <lineage>
        <taxon>Eukaryota</taxon>
        <taxon>Sar</taxon>
        <taxon>Alveolata</taxon>
        <taxon>Ciliophora</taxon>
        <taxon>Intramacronucleata</taxon>
        <taxon>Spirotrichea</taxon>
        <taxon>Stichotrichia</taxon>
        <taxon>Sporadotrichida</taxon>
        <taxon>Halteriidae</taxon>
        <taxon>Halteria</taxon>
    </lineage>
</organism>
<dbReference type="EMBL" id="RRYP01021584">
    <property type="protein sequence ID" value="TNV72624.1"/>
    <property type="molecule type" value="Genomic_DNA"/>
</dbReference>
<name>A0A8J8ND54_HALGN</name>
<dbReference type="InterPro" id="IPR038791">
    <property type="entry name" value="Cfap97/Hemingway"/>
</dbReference>
<dbReference type="Proteomes" id="UP000785679">
    <property type="component" value="Unassembled WGS sequence"/>
</dbReference>
<feature type="compositionally biased region" description="Basic residues" evidence="2">
    <location>
        <begin position="175"/>
        <end position="187"/>
    </location>
</feature>
<keyword evidence="4" id="KW-1185">Reference proteome</keyword>
<evidence type="ECO:0000313" key="3">
    <source>
        <dbReference type="EMBL" id="TNV72624.1"/>
    </source>
</evidence>
<sequence length="281" mass="31975">MYGRTYIEINPTLDAYRKRCMDIHLKKLSEIKKLGVVKKNDDAKKVELSIKRMHDEKIRTHEFLKQERDLDINRGNKKLLEKLVEISKGKHLSVEPLASLAGPIQPNHHSSTTSALQSFRPKSLNVVVRKREIQQIEQDNFKFAKRLFESQGEISVKDHKLEFRNHQKLVENMQKLKKKASKTKLARHGMLPPLRPSDKSAPTVTGDQGRARSKQENDALSGDPVNSIPQTERLPELRESDMRKNKNEGGGEVQSEIVTQREPEHKVDTVAGTGDAAKEAV</sequence>
<dbReference type="OrthoDB" id="325711at2759"/>
<feature type="compositionally biased region" description="Basic and acidic residues" evidence="2">
    <location>
        <begin position="259"/>
        <end position="268"/>
    </location>
</feature>
<evidence type="ECO:0000313" key="4">
    <source>
        <dbReference type="Proteomes" id="UP000785679"/>
    </source>
</evidence>
<dbReference type="Pfam" id="PF13879">
    <property type="entry name" value="Hmw_CFAP97"/>
    <property type="match status" value="1"/>
</dbReference>
<dbReference type="PANTHER" id="PTHR23035:SF2">
    <property type="entry name" value="KIAA1430 HOMOLOGUE"/>
    <property type="match status" value="1"/>
</dbReference>
<comment type="similarity">
    <text evidence="1">Belongs to the CFAP97 family.</text>
</comment>
<evidence type="ECO:0000256" key="2">
    <source>
        <dbReference type="SAM" id="MobiDB-lite"/>
    </source>
</evidence>
<dbReference type="AlphaFoldDB" id="A0A8J8ND54"/>
<feature type="region of interest" description="Disordered" evidence="2">
    <location>
        <begin position="175"/>
        <end position="281"/>
    </location>
</feature>
<dbReference type="InterPro" id="IPR029488">
    <property type="entry name" value="Hmw/CFAP97"/>
</dbReference>
<feature type="compositionally biased region" description="Basic and acidic residues" evidence="2">
    <location>
        <begin position="233"/>
        <end position="249"/>
    </location>
</feature>
<reference evidence="3" key="1">
    <citation type="submission" date="2019-06" db="EMBL/GenBank/DDBJ databases">
        <authorList>
            <person name="Zheng W."/>
        </authorList>
    </citation>
    <scope>NUCLEOTIDE SEQUENCE</scope>
    <source>
        <strain evidence="3">QDHG01</strain>
    </source>
</reference>
<dbReference type="PANTHER" id="PTHR23035">
    <property type="entry name" value="CILIA- AND FLAGELLA-ASSOCIATED PROTEIN 97-RELATED"/>
    <property type="match status" value="1"/>
</dbReference>
<comment type="caution">
    <text evidence="3">The sequence shown here is derived from an EMBL/GenBank/DDBJ whole genome shotgun (WGS) entry which is preliminary data.</text>
</comment>